<dbReference type="Gene3D" id="3.30.70.100">
    <property type="match status" value="1"/>
</dbReference>
<reference evidence="1 2" key="1">
    <citation type="submission" date="2019-03" db="EMBL/GenBank/DDBJ databases">
        <title>Genomic Encyclopedia of Type Strains, Phase IV (KMG-IV): sequencing the most valuable type-strain genomes for metagenomic binning, comparative biology and taxonomic classification.</title>
        <authorList>
            <person name="Goeker M."/>
        </authorList>
    </citation>
    <scope>NUCLEOTIDE SEQUENCE [LARGE SCALE GENOMIC DNA]</scope>
    <source>
        <strain evidence="1 2">DSM 22362</strain>
    </source>
</reference>
<dbReference type="SUPFAM" id="SSF54909">
    <property type="entry name" value="Dimeric alpha+beta barrel"/>
    <property type="match status" value="1"/>
</dbReference>
<dbReference type="Proteomes" id="UP000295197">
    <property type="component" value="Unassembled WGS sequence"/>
</dbReference>
<evidence type="ECO:0000313" key="1">
    <source>
        <dbReference type="EMBL" id="TCV18617.1"/>
    </source>
</evidence>
<dbReference type="InterPro" id="IPR011008">
    <property type="entry name" value="Dimeric_a/b-barrel"/>
</dbReference>
<evidence type="ECO:0000313" key="2">
    <source>
        <dbReference type="Proteomes" id="UP000295197"/>
    </source>
</evidence>
<dbReference type="AlphaFoldDB" id="A0A4R3VZJ3"/>
<dbReference type="PANTHER" id="PTHR43239:SF1">
    <property type="entry name" value="UPF0734 PROTEIN DDB_G0273871_DDB_G0273177"/>
    <property type="match status" value="1"/>
</dbReference>
<dbReference type="PANTHER" id="PTHR43239">
    <property type="entry name" value="UPF0734 PROTEIN DDB_G0273871/DDB_G0273177"/>
    <property type="match status" value="1"/>
</dbReference>
<dbReference type="InterPro" id="IPR052996">
    <property type="entry name" value="Carb_Metab_Mutarotase"/>
</dbReference>
<dbReference type="Pfam" id="PF05336">
    <property type="entry name" value="rhaM"/>
    <property type="match status" value="1"/>
</dbReference>
<protein>
    <submittedName>
        <fullName evidence="1">L-rhamnose mutarotase</fullName>
    </submittedName>
</protein>
<name>A0A4R3VZJ3_9SPHI</name>
<keyword evidence="2" id="KW-1185">Reference proteome</keyword>
<proteinExistence type="predicted"/>
<dbReference type="RefSeq" id="WP_132777116.1">
    <property type="nucleotide sequence ID" value="NZ_SMBZ01000010.1"/>
</dbReference>
<gene>
    <name evidence="1" type="ORF">EDC17_101018</name>
</gene>
<sequence length="109" mass="12939">MKRYALALDLVDEPQLISEYVSYHQEVWPEIKASIKDAGIENMEIYKFGNRLFMVMEVTEEFSFERKANVDKTNPKVKEWEDLMWKYQQALPGAAEGEKWVLMDKIFQL</sequence>
<comment type="caution">
    <text evidence="1">The sequence shown here is derived from an EMBL/GenBank/DDBJ whole genome shotgun (WGS) entry which is preliminary data.</text>
</comment>
<accession>A0A4R3VZJ3</accession>
<dbReference type="InterPro" id="IPR008000">
    <property type="entry name" value="Rham/fucose_mutarotase"/>
</dbReference>
<dbReference type="OrthoDB" id="1430580at2"/>
<dbReference type="EMBL" id="SMBZ01000010">
    <property type="protein sequence ID" value="TCV18617.1"/>
    <property type="molecule type" value="Genomic_DNA"/>
</dbReference>
<dbReference type="GO" id="GO:0016857">
    <property type="term" value="F:racemase and epimerase activity, acting on carbohydrates and derivatives"/>
    <property type="evidence" value="ECO:0007669"/>
    <property type="project" value="InterPro"/>
</dbReference>
<organism evidence="1 2">
    <name type="scientific">Sphingobacterium alimentarium</name>
    <dbReference type="NCBI Taxonomy" id="797292"/>
    <lineage>
        <taxon>Bacteria</taxon>
        <taxon>Pseudomonadati</taxon>
        <taxon>Bacteroidota</taxon>
        <taxon>Sphingobacteriia</taxon>
        <taxon>Sphingobacteriales</taxon>
        <taxon>Sphingobacteriaceae</taxon>
        <taxon>Sphingobacterium</taxon>
    </lineage>
</organism>